<feature type="region of interest" description="Disordered" evidence="1">
    <location>
        <begin position="50"/>
        <end position="83"/>
    </location>
</feature>
<dbReference type="WBParaSite" id="EEL_0000940801-mRNA-1">
    <property type="protein sequence ID" value="EEL_0000940801-mRNA-1"/>
    <property type="gene ID" value="EEL_0000940801"/>
</dbReference>
<accession>A0A0R3S3R0</accession>
<name>A0A0R3S3R0_9BILA</name>
<keyword evidence="2" id="KW-0732">Signal</keyword>
<dbReference type="Proteomes" id="UP000050640">
    <property type="component" value="Unplaced"/>
</dbReference>
<dbReference type="AlphaFoldDB" id="A0A0R3S3R0"/>
<dbReference type="STRING" id="1147741.A0A0R3S3R0"/>
<evidence type="ECO:0000313" key="3">
    <source>
        <dbReference type="Proteomes" id="UP000050640"/>
    </source>
</evidence>
<feature type="signal peptide" evidence="2">
    <location>
        <begin position="1"/>
        <end position="30"/>
    </location>
</feature>
<evidence type="ECO:0000256" key="2">
    <source>
        <dbReference type="SAM" id="SignalP"/>
    </source>
</evidence>
<sequence length="119" mass="13276">MSWKPKVAERTAQWLWWSTLIFLLLRTTKEENLELEGKLQSDVQIDLASNHKNDDMDDKSMLYSGNISATPRKPQPKTPSDLKMPECEDSINDCAYGGKCAADSNGYKSCLCPASCPAC</sequence>
<evidence type="ECO:0000313" key="4">
    <source>
        <dbReference type="WBParaSite" id="EEL_0000940801-mRNA-1"/>
    </source>
</evidence>
<reference evidence="4" key="1">
    <citation type="submission" date="2017-02" db="UniProtKB">
        <authorList>
            <consortium name="WormBaseParasite"/>
        </authorList>
    </citation>
    <scope>IDENTIFICATION</scope>
</reference>
<feature type="chain" id="PRO_5006447992" evidence="2">
    <location>
        <begin position="31"/>
        <end position="119"/>
    </location>
</feature>
<evidence type="ECO:0000256" key="1">
    <source>
        <dbReference type="SAM" id="MobiDB-lite"/>
    </source>
</evidence>
<organism evidence="3 4">
    <name type="scientific">Elaeophora elaphi</name>
    <dbReference type="NCBI Taxonomy" id="1147741"/>
    <lineage>
        <taxon>Eukaryota</taxon>
        <taxon>Metazoa</taxon>
        <taxon>Ecdysozoa</taxon>
        <taxon>Nematoda</taxon>
        <taxon>Chromadorea</taxon>
        <taxon>Rhabditida</taxon>
        <taxon>Spirurina</taxon>
        <taxon>Spiruromorpha</taxon>
        <taxon>Filarioidea</taxon>
        <taxon>Onchocercidae</taxon>
        <taxon>Elaeophora</taxon>
    </lineage>
</organism>
<feature type="compositionally biased region" description="Basic and acidic residues" evidence="1">
    <location>
        <begin position="50"/>
        <end position="60"/>
    </location>
</feature>
<keyword evidence="3" id="KW-1185">Reference proteome</keyword>
<proteinExistence type="predicted"/>
<protein>
    <submittedName>
        <fullName evidence="4">ShKT domain-containing protein</fullName>
    </submittedName>
</protein>